<feature type="region of interest" description="Disordered" evidence="1">
    <location>
        <begin position="206"/>
        <end position="232"/>
    </location>
</feature>
<evidence type="ECO:0000313" key="3">
    <source>
        <dbReference type="Proteomes" id="UP000198660"/>
    </source>
</evidence>
<dbReference type="EMBL" id="FPAA01000001">
    <property type="protein sequence ID" value="SFS36577.1"/>
    <property type="molecule type" value="Genomic_DNA"/>
</dbReference>
<keyword evidence="3" id="KW-1185">Reference proteome</keyword>
<evidence type="ECO:0000313" key="2">
    <source>
        <dbReference type="EMBL" id="SFS36577.1"/>
    </source>
</evidence>
<protein>
    <submittedName>
        <fullName evidence="2">Uncharacterized protein</fullName>
    </submittedName>
</protein>
<name>A0A1I6P8R1_9BACL</name>
<dbReference type="Proteomes" id="UP000198660">
    <property type="component" value="Unassembled WGS sequence"/>
</dbReference>
<sequence length="232" mass="26742">MLTSLFFSCSLRGIGLQGVWTSTDESKGVLKMTITVGVYLGKKDRFLRNWYDILPRGQFPLLVKYCIQSYLKGVYFPLDTICDRGTFRERMGVLQELSPTQRNVTFTKEDGPIFDWVDSVDNGYRSEEIKSILKETIIHTLLEEPERAPLAHQTYRRRYGHWQEREGAAALEGREGAPERSTAYMNSDGRQGPIRIEELYGVKDPMSHKSVNDVSNVEQGEEHPPYSRWVNR</sequence>
<proteinExistence type="predicted"/>
<gene>
    <name evidence="2" type="ORF">SAMN05444972_101433</name>
</gene>
<reference evidence="3" key="1">
    <citation type="submission" date="2016-10" db="EMBL/GenBank/DDBJ databases">
        <authorList>
            <person name="Varghese N."/>
            <person name="Submissions S."/>
        </authorList>
    </citation>
    <scope>NUCLEOTIDE SEQUENCE [LARGE SCALE GENOMIC DNA]</scope>
    <source>
        <strain evidence="3">DSM 45789</strain>
    </source>
</reference>
<accession>A0A1I6P8R1</accession>
<organism evidence="2 3">
    <name type="scientific">Marininema halotolerans</name>
    <dbReference type="NCBI Taxonomy" id="1155944"/>
    <lineage>
        <taxon>Bacteria</taxon>
        <taxon>Bacillati</taxon>
        <taxon>Bacillota</taxon>
        <taxon>Bacilli</taxon>
        <taxon>Bacillales</taxon>
        <taxon>Thermoactinomycetaceae</taxon>
        <taxon>Marininema</taxon>
    </lineage>
</organism>
<dbReference type="AlphaFoldDB" id="A0A1I6P8R1"/>
<evidence type="ECO:0000256" key="1">
    <source>
        <dbReference type="SAM" id="MobiDB-lite"/>
    </source>
</evidence>